<dbReference type="Proteomes" id="UP000676565">
    <property type="component" value="Unassembled WGS sequence"/>
</dbReference>
<evidence type="ECO:0000256" key="9">
    <source>
        <dbReference type="SAM" id="Phobius"/>
    </source>
</evidence>
<feature type="transmembrane region" description="Helical" evidence="9">
    <location>
        <begin position="453"/>
        <end position="471"/>
    </location>
</feature>
<protein>
    <recommendedName>
        <fullName evidence="2">non-specific serine/threonine protein kinase</fullName>
        <ecNumber evidence="2">2.7.11.1</ecNumber>
    </recommendedName>
</protein>
<gene>
    <name evidence="11" type="ORF">J8F10_22730</name>
</gene>
<dbReference type="PANTHER" id="PTHR43671:SF13">
    <property type="entry name" value="SERINE_THREONINE-PROTEIN KINASE NEK2"/>
    <property type="match status" value="1"/>
</dbReference>
<keyword evidence="11" id="KW-0723">Serine/threonine-protein kinase</keyword>
<dbReference type="EMBL" id="JAGKQQ010000001">
    <property type="protein sequence ID" value="MBP3958079.1"/>
    <property type="molecule type" value="Genomic_DNA"/>
</dbReference>
<feature type="binding site" evidence="7">
    <location>
        <position position="45"/>
    </location>
    <ligand>
        <name>ATP</name>
        <dbReference type="ChEBI" id="CHEBI:30616"/>
    </ligand>
</feature>
<keyword evidence="3" id="KW-0808">Transferase</keyword>
<sequence length="538" mass="58859">MAMKFTYRSGQRPLDGFTLKRGVGQGAFGEVYFAVSDGGKEVALKLLMRGHTDAELRGVAHCINLKHPNLVHLFDLRVDARGDQWVVMEYVFGESLAHVINKHPTGLPTQVIREWFAALCRGVGYLHNQGVVHRDLKPGNIFIEHGHLKIGDYGLSRRISGSEGSDLSRGVGTPYYMAPEIKNGNYTASIDIYACGIILYEMITGLRPFNGETPYEVLIKHITETPDLSKLPVPYREVIGRALEKDPAKRFATAAELARAVEEMFAGGRRAPDMSTAASMTPTLPRARPVPPPLPVPAPPLDVPSDAVRPVAFPAPRDTRTKEKPIPAGPLTQTARDRLTELAGGFALAPLITAACTAPWAVFQGSVPWSLLGRVFLLSTVLAWSVMAIGRLPKRSENNPWGRRAIQLVVGLCIGALAFWLDGWALPTGNANASSRDIVVFNHRLSQDTFGTGMKYLVYFGVTVAVSRWWTTTNRNRRERVRFIPILAIAFWGGIFLFLWPTSESTPAMLGISVLVIATIAAQVASPWAGPPLKSARA</sequence>
<feature type="transmembrane region" description="Helical" evidence="9">
    <location>
        <begin position="342"/>
        <end position="363"/>
    </location>
</feature>
<evidence type="ECO:0000256" key="1">
    <source>
        <dbReference type="ARBA" id="ARBA00010886"/>
    </source>
</evidence>
<evidence type="ECO:0000256" key="7">
    <source>
        <dbReference type="PROSITE-ProRule" id="PRU10141"/>
    </source>
</evidence>
<dbReference type="PANTHER" id="PTHR43671">
    <property type="entry name" value="SERINE/THREONINE-PROTEIN KINASE NEK"/>
    <property type="match status" value="1"/>
</dbReference>
<evidence type="ECO:0000313" key="12">
    <source>
        <dbReference type="Proteomes" id="UP000676565"/>
    </source>
</evidence>
<keyword evidence="9" id="KW-0812">Transmembrane</keyword>
<dbReference type="SUPFAM" id="SSF56112">
    <property type="entry name" value="Protein kinase-like (PK-like)"/>
    <property type="match status" value="1"/>
</dbReference>
<evidence type="ECO:0000256" key="2">
    <source>
        <dbReference type="ARBA" id="ARBA00012513"/>
    </source>
</evidence>
<evidence type="ECO:0000313" key="11">
    <source>
        <dbReference type="EMBL" id="MBP3958079.1"/>
    </source>
</evidence>
<keyword evidence="6 7" id="KW-0067">ATP-binding</keyword>
<proteinExistence type="inferred from homology"/>
<evidence type="ECO:0000256" key="6">
    <source>
        <dbReference type="ARBA" id="ARBA00022840"/>
    </source>
</evidence>
<dbReference type="Pfam" id="PF00069">
    <property type="entry name" value="Pkinase"/>
    <property type="match status" value="1"/>
</dbReference>
<reference evidence="11 12" key="1">
    <citation type="submission" date="2021-04" db="EMBL/GenBank/DDBJ databases">
        <authorList>
            <person name="Ivanova A."/>
        </authorList>
    </citation>
    <scope>NUCLEOTIDE SEQUENCE [LARGE SCALE GENOMIC DNA]</scope>
    <source>
        <strain evidence="11 12">G18</strain>
    </source>
</reference>
<dbReference type="PROSITE" id="PS50011">
    <property type="entry name" value="PROTEIN_KINASE_DOM"/>
    <property type="match status" value="1"/>
</dbReference>
<keyword evidence="9" id="KW-1133">Transmembrane helix</keyword>
<dbReference type="InterPro" id="IPR000719">
    <property type="entry name" value="Prot_kinase_dom"/>
</dbReference>
<dbReference type="InterPro" id="IPR017441">
    <property type="entry name" value="Protein_kinase_ATP_BS"/>
</dbReference>
<dbReference type="InterPro" id="IPR050660">
    <property type="entry name" value="NEK_Ser/Thr_kinase"/>
</dbReference>
<feature type="domain" description="Protein kinase" evidence="10">
    <location>
        <begin position="17"/>
        <end position="265"/>
    </location>
</feature>
<dbReference type="EC" id="2.7.11.1" evidence="2"/>
<feature type="region of interest" description="Disordered" evidence="8">
    <location>
        <begin position="272"/>
        <end position="291"/>
    </location>
</feature>
<dbReference type="CDD" id="cd14014">
    <property type="entry name" value="STKc_PknB_like"/>
    <property type="match status" value="1"/>
</dbReference>
<feature type="transmembrane region" description="Helical" evidence="9">
    <location>
        <begin position="405"/>
        <end position="426"/>
    </location>
</feature>
<feature type="transmembrane region" description="Helical" evidence="9">
    <location>
        <begin position="375"/>
        <end position="393"/>
    </location>
</feature>
<keyword evidence="9" id="KW-0472">Membrane</keyword>
<name>A0ABS5BWJ9_9BACT</name>
<keyword evidence="4 7" id="KW-0547">Nucleotide-binding</keyword>
<organism evidence="11 12">
    <name type="scientific">Gemmata palustris</name>
    <dbReference type="NCBI Taxonomy" id="2822762"/>
    <lineage>
        <taxon>Bacteria</taxon>
        <taxon>Pseudomonadati</taxon>
        <taxon>Planctomycetota</taxon>
        <taxon>Planctomycetia</taxon>
        <taxon>Gemmatales</taxon>
        <taxon>Gemmataceae</taxon>
        <taxon>Gemmata</taxon>
    </lineage>
</organism>
<dbReference type="PROSITE" id="PS00107">
    <property type="entry name" value="PROTEIN_KINASE_ATP"/>
    <property type="match status" value="1"/>
</dbReference>
<dbReference type="InterPro" id="IPR011009">
    <property type="entry name" value="Kinase-like_dom_sf"/>
</dbReference>
<evidence type="ECO:0000256" key="5">
    <source>
        <dbReference type="ARBA" id="ARBA00022777"/>
    </source>
</evidence>
<dbReference type="RefSeq" id="WP_210657739.1">
    <property type="nucleotide sequence ID" value="NZ_JAGKQQ010000001.1"/>
</dbReference>
<dbReference type="Gene3D" id="1.10.510.10">
    <property type="entry name" value="Transferase(Phosphotransferase) domain 1"/>
    <property type="match status" value="1"/>
</dbReference>
<keyword evidence="12" id="KW-1185">Reference proteome</keyword>
<evidence type="ECO:0000256" key="8">
    <source>
        <dbReference type="SAM" id="MobiDB-lite"/>
    </source>
</evidence>
<feature type="transmembrane region" description="Helical" evidence="9">
    <location>
        <begin position="483"/>
        <end position="502"/>
    </location>
</feature>
<dbReference type="InterPro" id="IPR008271">
    <property type="entry name" value="Ser/Thr_kinase_AS"/>
</dbReference>
<dbReference type="GO" id="GO:0004674">
    <property type="term" value="F:protein serine/threonine kinase activity"/>
    <property type="evidence" value="ECO:0007669"/>
    <property type="project" value="UniProtKB-KW"/>
</dbReference>
<evidence type="ECO:0000256" key="4">
    <source>
        <dbReference type="ARBA" id="ARBA00022741"/>
    </source>
</evidence>
<comment type="caution">
    <text evidence="11">The sequence shown here is derived from an EMBL/GenBank/DDBJ whole genome shotgun (WGS) entry which is preliminary data.</text>
</comment>
<dbReference type="SMART" id="SM00220">
    <property type="entry name" value="S_TKc"/>
    <property type="match status" value="1"/>
</dbReference>
<evidence type="ECO:0000259" key="10">
    <source>
        <dbReference type="PROSITE" id="PS50011"/>
    </source>
</evidence>
<evidence type="ECO:0000256" key="3">
    <source>
        <dbReference type="ARBA" id="ARBA00022679"/>
    </source>
</evidence>
<dbReference type="PROSITE" id="PS00108">
    <property type="entry name" value="PROTEIN_KINASE_ST"/>
    <property type="match status" value="1"/>
</dbReference>
<comment type="similarity">
    <text evidence="1">Belongs to the protein kinase superfamily. NEK Ser/Thr protein kinase family. NIMA subfamily.</text>
</comment>
<accession>A0ABS5BWJ9</accession>
<keyword evidence="5 11" id="KW-0418">Kinase</keyword>
<feature type="transmembrane region" description="Helical" evidence="9">
    <location>
        <begin position="508"/>
        <end position="529"/>
    </location>
</feature>